<dbReference type="PANTHER" id="PTHR10336:SF33">
    <property type="entry name" value="1-PHOSPHATIDYLINOSITOL 4,5-BISPHOSPHATE PHOSPHODIESTERASE DELTA-3"/>
    <property type="match status" value="1"/>
</dbReference>
<sequence>MLCGRWTCRRRRRREEPPMPAQVAAAVALPPQPAPQDGGSKRPGLRALKKMGLTEDEDVQAMLRGSRLCKIRSRTWQKERLYRLQEDGLSVWFQRKIPRALSQHIFFVQHIEAVREGHQSEGLRRFGGAFAPARCLTIAFKGRRKNLDLVAPTAEEAQQWVRGLAKLRTRLDAMSQRERLDQYPAGEGGRPGGEGRPALCLEDPKRVGM</sequence>
<dbReference type="EMBL" id="JACASE010000006">
    <property type="protein sequence ID" value="KAF6458176.1"/>
    <property type="molecule type" value="Genomic_DNA"/>
</dbReference>
<dbReference type="InterPro" id="IPR001849">
    <property type="entry name" value="PH_domain"/>
</dbReference>
<evidence type="ECO:0000256" key="4">
    <source>
        <dbReference type="ARBA" id="ARBA00022737"/>
    </source>
</evidence>
<organism evidence="13 14">
    <name type="scientific">Rousettus aegyptiacus</name>
    <name type="common">Egyptian fruit bat</name>
    <name type="synonym">Pteropus aegyptiacus</name>
    <dbReference type="NCBI Taxonomy" id="9407"/>
    <lineage>
        <taxon>Eukaryota</taxon>
        <taxon>Metazoa</taxon>
        <taxon>Chordata</taxon>
        <taxon>Craniata</taxon>
        <taxon>Vertebrata</taxon>
        <taxon>Euteleostomi</taxon>
        <taxon>Mammalia</taxon>
        <taxon>Eutheria</taxon>
        <taxon>Laurasiatheria</taxon>
        <taxon>Chiroptera</taxon>
        <taxon>Yinpterochiroptera</taxon>
        <taxon>Pteropodoidea</taxon>
        <taxon>Pteropodidae</taxon>
        <taxon>Rousettinae</taxon>
        <taxon>Rousettus</taxon>
    </lineage>
</organism>
<evidence type="ECO:0000256" key="5">
    <source>
        <dbReference type="ARBA" id="ARBA00022801"/>
    </source>
</evidence>
<feature type="compositionally biased region" description="Gly residues" evidence="11">
    <location>
        <begin position="186"/>
        <end position="195"/>
    </location>
</feature>
<keyword evidence="14" id="KW-1185">Reference proteome</keyword>
<keyword evidence="7" id="KW-0442">Lipid degradation</keyword>
<dbReference type="SMART" id="SM00233">
    <property type="entry name" value="PH"/>
    <property type="match status" value="1"/>
</dbReference>
<gene>
    <name evidence="13" type="ORF">HJG63_015433</name>
</gene>
<keyword evidence="9" id="KW-0807">Transducer</keyword>
<dbReference type="FunFam" id="2.30.29.30:FF:000088">
    <property type="entry name" value="Phosphoinositide phospholipase C"/>
    <property type="match status" value="1"/>
</dbReference>
<accession>A0A7J8GE11</accession>
<reference evidence="13 14" key="1">
    <citation type="journal article" date="2020" name="Nature">
        <title>Six reference-quality genomes reveal evolution of bat adaptations.</title>
        <authorList>
            <person name="Jebb D."/>
            <person name="Huang Z."/>
            <person name="Pippel M."/>
            <person name="Hughes G.M."/>
            <person name="Lavrichenko K."/>
            <person name="Devanna P."/>
            <person name="Winkler S."/>
            <person name="Jermiin L.S."/>
            <person name="Skirmuntt E.C."/>
            <person name="Katzourakis A."/>
            <person name="Burkitt-Gray L."/>
            <person name="Ray D.A."/>
            <person name="Sullivan K.A.M."/>
            <person name="Roscito J.G."/>
            <person name="Kirilenko B.M."/>
            <person name="Davalos L.M."/>
            <person name="Corthals A.P."/>
            <person name="Power M.L."/>
            <person name="Jones G."/>
            <person name="Ransome R.D."/>
            <person name="Dechmann D.K.N."/>
            <person name="Locatelli A.G."/>
            <person name="Puechmaille S.J."/>
            <person name="Fedrigo O."/>
            <person name="Jarvis E.D."/>
            <person name="Hiller M."/>
            <person name="Vernes S.C."/>
            <person name="Myers E.W."/>
            <person name="Teeling E.C."/>
        </authorList>
    </citation>
    <scope>NUCLEOTIDE SEQUENCE [LARGE SCALE GENOMIC DNA]</scope>
    <source>
        <strain evidence="13">MRouAeg1</strain>
        <tissue evidence="13">Muscle</tissue>
    </source>
</reference>
<keyword evidence="3" id="KW-0479">Metal-binding</keyword>
<evidence type="ECO:0000256" key="6">
    <source>
        <dbReference type="ARBA" id="ARBA00022837"/>
    </source>
</evidence>
<dbReference type="GO" id="GO:0035556">
    <property type="term" value="P:intracellular signal transduction"/>
    <property type="evidence" value="ECO:0007669"/>
    <property type="project" value="InterPro"/>
</dbReference>
<dbReference type="GO" id="GO:0004435">
    <property type="term" value="F:phosphatidylinositol-4,5-bisphosphate phospholipase C activity"/>
    <property type="evidence" value="ECO:0007669"/>
    <property type="project" value="UniProtKB-EC"/>
</dbReference>
<evidence type="ECO:0000256" key="2">
    <source>
        <dbReference type="ARBA" id="ARBA00012368"/>
    </source>
</evidence>
<proteinExistence type="predicted"/>
<feature type="region of interest" description="Disordered" evidence="11">
    <location>
        <begin position="178"/>
        <end position="209"/>
    </location>
</feature>
<keyword evidence="6" id="KW-0106">Calcium</keyword>
<evidence type="ECO:0000256" key="8">
    <source>
        <dbReference type="ARBA" id="ARBA00023098"/>
    </source>
</evidence>
<evidence type="ECO:0000313" key="14">
    <source>
        <dbReference type="Proteomes" id="UP000593571"/>
    </source>
</evidence>
<evidence type="ECO:0000256" key="9">
    <source>
        <dbReference type="ARBA" id="ARBA00023224"/>
    </source>
</evidence>
<evidence type="ECO:0000313" key="13">
    <source>
        <dbReference type="EMBL" id="KAF6458176.1"/>
    </source>
</evidence>
<evidence type="ECO:0000256" key="10">
    <source>
        <dbReference type="ARBA" id="ARBA00023674"/>
    </source>
</evidence>
<feature type="domain" description="PH" evidence="12">
    <location>
        <begin position="62"/>
        <end position="171"/>
    </location>
</feature>
<evidence type="ECO:0000256" key="3">
    <source>
        <dbReference type="ARBA" id="ARBA00022723"/>
    </source>
</evidence>
<dbReference type="PANTHER" id="PTHR10336">
    <property type="entry name" value="PHOSPHOINOSITIDE-SPECIFIC PHOSPHOLIPASE C FAMILY PROTEIN"/>
    <property type="match status" value="1"/>
</dbReference>
<dbReference type="GO" id="GO:0016042">
    <property type="term" value="P:lipid catabolic process"/>
    <property type="evidence" value="ECO:0007669"/>
    <property type="project" value="UniProtKB-KW"/>
</dbReference>
<dbReference type="GO" id="GO:0005886">
    <property type="term" value="C:plasma membrane"/>
    <property type="evidence" value="ECO:0007669"/>
    <property type="project" value="TreeGrafter"/>
</dbReference>
<keyword evidence="4" id="KW-0677">Repeat</keyword>
<dbReference type="Proteomes" id="UP000593571">
    <property type="component" value="Unassembled WGS sequence"/>
</dbReference>
<dbReference type="InterPro" id="IPR011993">
    <property type="entry name" value="PH-like_dom_sf"/>
</dbReference>
<evidence type="ECO:0000256" key="11">
    <source>
        <dbReference type="SAM" id="MobiDB-lite"/>
    </source>
</evidence>
<dbReference type="AlphaFoldDB" id="A0A7J8GE11"/>
<comment type="cofactor">
    <cofactor evidence="1">
        <name>Ca(2+)</name>
        <dbReference type="ChEBI" id="CHEBI:29108"/>
    </cofactor>
</comment>
<evidence type="ECO:0000259" key="12">
    <source>
        <dbReference type="SMART" id="SM00233"/>
    </source>
</evidence>
<dbReference type="CDD" id="cd13363">
    <property type="entry name" value="PH_PLC_delta"/>
    <property type="match status" value="1"/>
</dbReference>
<evidence type="ECO:0000256" key="1">
    <source>
        <dbReference type="ARBA" id="ARBA00001913"/>
    </source>
</evidence>
<evidence type="ECO:0000256" key="7">
    <source>
        <dbReference type="ARBA" id="ARBA00022963"/>
    </source>
</evidence>
<feature type="region of interest" description="Disordered" evidence="11">
    <location>
        <begin position="13"/>
        <end position="44"/>
    </location>
</feature>
<comment type="catalytic activity">
    <reaction evidence="10">
        <text>a 1,2-diacyl-sn-glycero-3-phospho-(1D-myo-inositol-4,5-bisphosphate) + H2O = 1D-myo-inositol 1,4,5-trisphosphate + a 1,2-diacyl-sn-glycerol + H(+)</text>
        <dbReference type="Rhea" id="RHEA:33179"/>
        <dbReference type="ChEBI" id="CHEBI:15377"/>
        <dbReference type="ChEBI" id="CHEBI:15378"/>
        <dbReference type="ChEBI" id="CHEBI:17815"/>
        <dbReference type="ChEBI" id="CHEBI:58456"/>
        <dbReference type="ChEBI" id="CHEBI:203600"/>
        <dbReference type="EC" id="3.1.4.11"/>
    </reaction>
    <physiologicalReaction direction="left-to-right" evidence="10">
        <dbReference type="Rhea" id="RHEA:33180"/>
    </physiologicalReaction>
</comment>
<keyword evidence="8" id="KW-0443">Lipid metabolism</keyword>
<protein>
    <recommendedName>
        <fullName evidence="2">phosphoinositide phospholipase C</fullName>
        <ecNumber evidence="2">3.1.4.11</ecNumber>
    </recommendedName>
</protein>
<name>A0A7J8GE11_ROUAE</name>
<dbReference type="GO" id="GO:0046872">
    <property type="term" value="F:metal ion binding"/>
    <property type="evidence" value="ECO:0007669"/>
    <property type="project" value="UniProtKB-KW"/>
</dbReference>
<comment type="caution">
    <text evidence="13">The sequence shown here is derived from an EMBL/GenBank/DDBJ whole genome shotgun (WGS) entry which is preliminary data.</text>
</comment>
<dbReference type="InterPro" id="IPR001192">
    <property type="entry name" value="PI-PLC_fam"/>
</dbReference>
<dbReference type="SUPFAM" id="SSF50729">
    <property type="entry name" value="PH domain-like"/>
    <property type="match status" value="1"/>
</dbReference>
<dbReference type="EC" id="3.1.4.11" evidence="2"/>
<dbReference type="Gene3D" id="2.30.29.30">
    <property type="entry name" value="Pleckstrin-homology domain (PH domain)/Phosphotyrosine-binding domain (PTB)"/>
    <property type="match status" value="1"/>
</dbReference>
<keyword evidence="5" id="KW-0378">Hydrolase</keyword>